<dbReference type="EMBL" id="CCND01000017">
    <property type="protein sequence ID" value="CDX58805.1"/>
    <property type="molecule type" value="Genomic_DNA"/>
</dbReference>
<dbReference type="InterPro" id="IPR056362">
    <property type="entry name" value="AtuA-like_ferredoxin_dom"/>
</dbReference>
<name>A0A0K2W1E1_MESPL</name>
<proteinExistence type="predicted"/>
<organism evidence="2 3">
    <name type="scientific">Mesorhizobium plurifarium</name>
    <dbReference type="NCBI Taxonomy" id="69974"/>
    <lineage>
        <taxon>Bacteria</taxon>
        <taxon>Pseudomonadati</taxon>
        <taxon>Pseudomonadota</taxon>
        <taxon>Alphaproteobacteria</taxon>
        <taxon>Hyphomicrobiales</taxon>
        <taxon>Phyllobacteriaceae</taxon>
        <taxon>Mesorhizobium</taxon>
    </lineage>
</organism>
<dbReference type="AlphaFoldDB" id="A0A0K2W1E1"/>
<protein>
    <recommendedName>
        <fullName evidence="1">AtuA-like ferredoxin-fold domain-containing protein</fullName>
    </recommendedName>
</protein>
<sequence>MGSSKPGSVSIPLREIAFSRSGDKGDTINVSVIPYDKKHWELIRDQVTIDVVRRLYSGLVSGEITRYELPGTRALNFVMKGALAGGVSMSLRVDGHGKSFQSLILEAEVSAPTA</sequence>
<dbReference type="Proteomes" id="UP000182888">
    <property type="component" value="Unassembled WGS sequence"/>
</dbReference>
<reference evidence="3" key="1">
    <citation type="submission" date="2014-08" db="EMBL/GenBank/DDBJ databases">
        <authorList>
            <person name="Edwards T."/>
        </authorList>
    </citation>
    <scope>NUCLEOTIDE SEQUENCE [LARGE SCALE GENOMIC DNA]</scope>
</reference>
<evidence type="ECO:0000313" key="2">
    <source>
        <dbReference type="EMBL" id="CDX58805.1"/>
    </source>
</evidence>
<dbReference type="PANTHER" id="PTHR47472">
    <property type="entry name" value="PROPIONYL-COA CARBOXYLASE"/>
    <property type="match status" value="1"/>
</dbReference>
<dbReference type="Pfam" id="PF23544">
    <property type="entry name" value="AtuA_ferredoxin"/>
    <property type="match status" value="1"/>
</dbReference>
<evidence type="ECO:0000313" key="3">
    <source>
        <dbReference type="Proteomes" id="UP000182888"/>
    </source>
</evidence>
<accession>A0A0K2W1E1</accession>
<dbReference type="PANTHER" id="PTHR47472:SF1">
    <property type="entry name" value="DUF1446-DOMAIN-CONTAINING PROTEIN"/>
    <property type="match status" value="1"/>
</dbReference>
<feature type="domain" description="AtuA-like ferredoxin-fold" evidence="1">
    <location>
        <begin position="11"/>
        <end position="109"/>
    </location>
</feature>
<gene>
    <name evidence="2" type="ORF">MPL1032_240266</name>
</gene>
<evidence type="ECO:0000259" key="1">
    <source>
        <dbReference type="Pfam" id="PF23544"/>
    </source>
</evidence>